<feature type="transmembrane region" description="Helical" evidence="1">
    <location>
        <begin position="37"/>
        <end position="54"/>
    </location>
</feature>
<sequence>MGRGRKTTVRVGMAIFALAGCVLVVDEILEQRYLRALAVAALTIGLLVMGRAAFRSAD</sequence>
<reference evidence="3" key="1">
    <citation type="submission" date="2023-07" db="EMBL/GenBank/DDBJ databases">
        <title>30 novel species of actinomycetes from the DSMZ collection.</title>
        <authorList>
            <person name="Nouioui I."/>
        </authorList>
    </citation>
    <scope>NUCLEOTIDE SEQUENCE [LARGE SCALE GENOMIC DNA]</scope>
    <source>
        <strain evidence="3">DSM 44918</strain>
    </source>
</reference>
<accession>A0ABU2LRJ0</accession>
<feature type="transmembrane region" description="Helical" evidence="1">
    <location>
        <begin position="7"/>
        <end position="25"/>
    </location>
</feature>
<keyword evidence="1" id="KW-0472">Membrane</keyword>
<name>A0ABU2LRJ0_9ACTN</name>
<comment type="caution">
    <text evidence="2">The sequence shown here is derived from an EMBL/GenBank/DDBJ whole genome shotgun (WGS) entry which is preliminary data.</text>
</comment>
<evidence type="ECO:0000256" key="1">
    <source>
        <dbReference type="SAM" id="Phobius"/>
    </source>
</evidence>
<gene>
    <name evidence="2" type="ORF">RNC47_17905</name>
</gene>
<dbReference type="EMBL" id="JAVREM010000022">
    <property type="protein sequence ID" value="MDT0320212.1"/>
    <property type="molecule type" value="Genomic_DNA"/>
</dbReference>
<organism evidence="2 3">
    <name type="scientific">Streptomyces millisiae</name>
    <dbReference type="NCBI Taxonomy" id="3075542"/>
    <lineage>
        <taxon>Bacteria</taxon>
        <taxon>Bacillati</taxon>
        <taxon>Actinomycetota</taxon>
        <taxon>Actinomycetes</taxon>
        <taxon>Kitasatosporales</taxon>
        <taxon>Streptomycetaceae</taxon>
        <taxon>Streptomyces</taxon>
    </lineage>
</organism>
<evidence type="ECO:0000313" key="3">
    <source>
        <dbReference type="Proteomes" id="UP001183420"/>
    </source>
</evidence>
<keyword evidence="1" id="KW-0812">Transmembrane</keyword>
<keyword evidence="3" id="KW-1185">Reference proteome</keyword>
<proteinExistence type="predicted"/>
<dbReference type="RefSeq" id="WP_311599975.1">
    <property type="nucleotide sequence ID" value="NZ_JAVREM010000022.1"/>
</dbReference>
<dbReference type="PROSITE" id="PS51257">
    <property type="entry name" value="PROKAR_LIPOPROTEIN"/>
    <property type="match status" value="1"/>
</dbReference>
<protein>
    <submittedName>
        <fullName evidence="2">Uncharacterized protein</fullName>
    </submittedName>
</protein>
<evidence type="ECO:0000313" key="2">
    <source>
        <dbReference type="EMBL" id="MDT0320212.1"/>
    </source>
</evidence>
<keyword evidence="1" id="KW-1133">Transmembrane helix</keyword>
<dbReference type="Proteomes" id="UP001183420">
    <property type="component" value="Unassembled WGS sequence"/>
</dbReference>